<organism evidence="1 2">
    <name type="scientific">Desulfovibrio desulfuricans</name>
    <dbReference type="NCBI Taxonomy" id="876"/>
    <lineage>
        <taxon>Bacteria</taxon>
        <taxon>Pseudomonadati</taxon>
        <taxon>Thermodesulfobacteriota</taxon>
        <taxon>Desulfovibrionia</taxon>
        <taxon>Desulfovibrionales</taxon>
        <taxon>Desulfovibrionaceae</taxon>
        <taxon>Desulfovibrio</taxon>
    </lineage>
</organism>
<dbReference type="RefSeq" id="WP_072311997.1">
    <property type="nucleotide sequence ID" value="NZ_FPIW01000032.1"/>
</dbReference>
<proteinExistence type="predicted"/>
<dbReference type="Proteomes" id="UP000182680">
    <property type="component" value="Unassembled WGS sequence"/>
</dbReference>
<evidence type="ECO:0000313" key="2">
    <source>
        <dbReference type="Proteomes" id="UP000182680"/>
    </source>
</evidence>
<protein>
    <submittedName>
        <fullName evidence="1">Pilin accessory protein (PilO)</fullName>
    </submittedName>
</protein>
<accession>A0AA94HTE7</accession>
<dbReference type="Pfam" id="PF06864">
    <property type="entry name" value="PAP_PilO"/>
    <property type="match status" value="1"/>
</dbReference>
<comment type="caution">
    <text evidence="1">The sequence shown here is derived from an EMBL/GenBank/DDBJ whole genome shotgun (WGS) entry which is preliminary data.</text>
</comment>
<dbReference type="AlphaFoldDB" id="A0AA94HTE7"/>
<evidence type="ECO:0000313" key="1">
    <source>
        <dbReference type="EMBL" id="SFW55394.1"/>
    </source>
</evidence>
<sequence length="422" mass="46982">MRMVLINKRSWAVGLDWSSPRMEKLSRRRLLDMAQRIDRSFDMVAVQQRLYGFGSSGGQPEDWSKARSLAAFIQLPPSFLGLFALEDVQGESFWWVIGRQNGQNVGQGDAVYVTRQEAEQELKSLNELLDNSIAEVVTQDDPTRSLAWLEPLVHVGPGAVLRRRGCLESLHEAPGRVSPAVLGAGLTVGLLIGGGLAFNAWQEHQAQQIALESARLAKLNKEQRRQELLAHPENYFEQIWTQVPLAVDVAVPCMEALLAQPTVANGWMLSEASCAGRTVSVTWAHQSQADFLSLPAKATLKSPQLAVSRMPLATERKARAGQKYPGILTQESATRYLYQITQKAGARLRLTFHKPEKRSIDKVELSSPWVRGEWSLSAVPGSLLQERALWRALSALPGLTLERISFKNEVWTLQGNIYAKEK</sequence>
<dbReference type="InterPro" id="IPR009663">
    <property type="entry name" value="PAP_PilO"/>
</dbReference>
<name>A0AA94HTE7_DESDE</name>
<reference evidence="2" key="1">
    <citation type="submission" date="2016-11" db="EMBL/GenBank/DDBJ databases">
        <authorList>
            <person name="Jaros S."/>
            <person name="Januszkiewicz K."/>
            <person name="Wedrychowicz H."/>
        </authorList>
    </citation>
    <scope>NUCLEOTIDE SEQUENCE [LARGE SCALE GENOMIC DNA]</scope>
    <source>
        <strain evidence="2">DSM 7057</strain>
    </source>
</reference>
<gene>
    <name evidence="1" type="ORF">SAMN02910291_01810</name>
</gene>
<dbReference type="EMBL" id="FPIW01000032">
    <property type="protein sequence ID" value="SFW55394.1"/>
    <property type="molecule type" value="Genomic_DNA"/>
</dbReference>